<evidence type="ECO:0000256" key="4">
    <source>
        <dbReference type="ARBA" id="ARBA00022975"/>
    </source>
</evidence>
<evidence type="ECO:0000256" key="7">
    <source>
        <dbReference type="HAMAP-Rule" id="MF_01215"/>
    </source>
</evidence>
<dbReference type="InterPro" id="IPR013785">
    <property type="entry name" value="Aldolase_TIM"/>
</dbReference>
<dbReference type="CDD" id="cd04725">
    <property type="entry name" value="OMP_decarboxylase_like"/>
    <property type="match status" value="1"/>
</dbReference>
<proteinExistence type="inferred from homology"/>
<evidence type="ECO:0000313" key="10">
    <source>
        <dbReference type="Proteomes" id="UP001595916"/>
    </source>
</evidence>
<dbReference type="Gene3D" id="3.20.20.70">
    <property type="entry name" value="Aldolase class I"/>
    <property type="match status" value="1"/>
</dbReference>
<dbReference type="PANTHER" id="PTHR43375:SF1">
    <property type="entry name" value="OROTIDINE 5'-PHOSPHATE DECARBOXYLASE"/>
    <property type="match status" value="1"/>
</dbReference>
<evidence type="ECO:0000256" key="1">
    <source>
        <dbReference type="ARBA" id="ARBA00004861"/>
    </source>
</evidence>
<dbReference type="PANTHER" id="PTHR43375">
    <property type="entry name" value="OROTIDINE 5'-PHOSPHATE DECARBOXYLASE"/>
    <property type="match status" value="1"/>
</dbReference>
<dbReference type="SUPFAM" id="SSF51366">
    <property type="entry name" value="Ribulose-phoshate binding barrel"/>
    <property type="match status" value="1"/>
</dbReference>
<dbReference type="PROSITE" id="PS00156">
    <property type="entry name" value="OMPDECASE"/>
    <property type="match status" value="1"/>
</dbReference>
<reference evidence="10" key="1">
    <citation type="journal article" date="2019" name="Int. J. Syst. Evol. Microbiol.">
        <title>The Global Catalogue of Microorganisms (GCM) 10K type strain sequencing project: providing services to taxonomists for standard genome sequencing and annotation.</title>
        <authorList>
            <consortium name="The Broad Institute Genomics Platform"/>
            <consortium name="The Broad Institute Genome Sequencing Center for Infectious Disease"/>
            <person name="Wu L."/>
            <person name="Ma J."/>
        </authorList>
    </citation>
    <scope>NUCLEOTIDE SEQUENCE [LARGE SCALE GENOMIC DNA]</scope>
    <source>
        <strain evidence="10">CCUG 46385</strain>
    </source>
</reference>
<feature type="domain" description="Orotidine 5'-phosphate decarboxylase" evidence="8">
    <location>
        <begin position="15"/>
        <end position="266"/>
    </location>
</feature>
<dbReference type="Pfam" id="PF00215">
    <property type="entry name" value="OMPdecase"/>
    <property type="match status" value="1"/>
</dbReference>
<dbReference type="InterPro" id="IPR018089">
    <property type="entry name" value="OMPdecase_AS"/>
</dbReference>
<dbReference type="InterPro" id="IPR001754">
    <property type="entry name" value="OMPdeCOase_dom"/>
</dbReference>
<protein>
    <recommendedName>
        <fullName evidence="7">Orotidine 5'-phosphate decarboxylase</fullName>
        <ecNumber evidence="7">4.1.1.23</ecNumber>
    </recommendedName>
    <alternativeName>
        <fullName evidence="7">OMP decarboxylase</fullName>
        <shortName evidence="7">OMPDCase</shortName>
        <shortName evidence="7">OMPdecase</shortName>
    </alternativeName>
</protein>
<dbReference type="SMART" id="SM00934">
    <property type="entry name" value="OMPdecase"/>
    <property type="match status" value="1"/>
</dbReference>
<dbReference type="EC" id="4.1.1.23" evidence="7"/>
<evidence type="ECO:0000256" key="5">
    <source>
        <dbReference type="ARBA" id="ARBA00023239"/>
    </source>
</evidence>
<comment type="caution">
    <text evidence="9">The sequence shown here is derived from an EMBL/GenBank/DDBJ whole genome shotgun (WGS) entry which is preliminary data.</text>
</comment>
<accession>A0ABV9QMX3</accession>
<evidence type="ECO:0000313" key="9">
    <source>
        <dbReference type="EMBL" id="MFC4804029.1"/>
    </source>
</evidence>
<keyword evidence="3 7" id="KW-0210">Decarboxylase</keyword>
<comment type="catalytic activity">
    <reaction evidence="6 7">
        <text>orotidine 5'-phosphate + H(+) = UMP + CO2</text>
        <dbReference type="Rhea" id="RHEA:11596"/>
        <dbReference type="ChEBI" id="CHEBI:15378"/>
        <dbReference type="ChEBI" id="CHEBI:16526"/>
        <dbReference type="ChEBI" id="CHEBI:57538"/>
        <dbReference type="ChEBI" id="CHEBI:57865"/>
        <dbReference type="EC" id="4.1.1.23"/>
    </reaction>
</comment>
<dbReference type="HAMAP" id="MF_01215">
    <property type="entry name" value="OMPdecase_type2"/>
    <property type="match status" value="1"/>
</dbReference>
<evidence type="ECO:0000259" key="8">
    <source>
        <dbReference type="SMART" id="SM00934"/>
    </source>
</evidence>
<evidence type="ECO:0000256" key="3">
    <source>
        <dbReference type="ARBA" id="ARBA00022793"/>
    </source>
</evidence>
<organism evidence="9 10">
    <name type="scientific">Filifactor villosus</name>
    <dbReference type="NCBI Taxonomy" id="29374"/>
    <lineage>
        <taxon>Bacteria</taxon>
        <taxon>Bacillati</taxon>
        <taxon>Bacillota</taxon>
        <taxon>Clostridia</taxon>
        <taxon>Peptostreptococcales</taxon>
        <taxon>Filifactoraceae</taxon>
        <taxon>Filifactor</taxon>
    </lineage>
</organism>
<sequence length="284" mass="31669">MIMKELQRRAIENSPLCVGIDLRESHLPLEIRDSRADLGTKFIDYAKEVVDASIEKAACFKVQIACYEAYGLKGLLAYKEILSYIRGKGGLVIADIKRGDIGSTAEMYAQGHFEGDLEADILTLNPYMGEDAIAPYFPYFKRGKGAFILGKTSNFGSRDFQDLKLKDSGRKLSQEVLERIEVWGQNCGKDDVFGSLGAVVGVNNIDDILEMKPYTDKLFLLVPGYGAQGAKLEDIRALISEKKNGVVNVSRGLTAKLTEEKDFRAELDRRADQFAKELRTCFEK</sequence>
<keyword evidence="5 7" id="KW-0456">Lyase</keyword>
<dbReference type="InterPro" id="IPR011060">
    <property type="entry name" value="RibuloseP-bd_barrel"/>
</dbReference>
<dbReference type="InterPro" id="IPR011995">
    <property type="entry name" value="OMPdecase_type-2"/>
</dbReference>
<dbReference type="GO" id="GO:0004590">
    <property type="term" value="F:orotidine-5'-phosphate decarboxylase activity"/>
    <property type="evidence" value="ECO:0007669"/>
    <property type="project" value="UniProtKB-EC"/>
</dbReference>
<dbReference type="EMBL" id="JBHSHL010000009">
    <property type="protein sequence ID" value="MFC4804029.1"/>
    <property type="molecule type" value="Genomic_DNA"/>
</dbReference>
<dbReference type="NCBIfam" id="TIGR02127">
    <property type="entry name" value="pyrF_sub2"/>
    <property type="match status" value="1"/>
</dbReference>
<dbReference type="RefSeq" id="WP_379787511.1">
    <property type="nucleotide sequence ID" value="NZ_JBHSHL010000009.1"/>
</dbReference>
<comment type="similarity">
    <text evidence="2 7">Belongs to the OMP decarboxylase family. Type 2 subfamily.</text>
</comment>
<comment type="pathway">
    <text evidence="1 7">Pyrimidine metabolism; UMP biosynthesis via de novo pathway; UMP from orotate: step 2/2.</text>
</comment>
<gene>
    <name evidence="7 9" type="primary">pyrF</name>
    <name evidence="9" type="ORF">ACFO4R_02935</name>
</gene>
<dbReference type="Proteomes" id="UP001595916">
    <property type="component" value="Unassembled WGS sequence"/>
</dbReference>
<name>A0ABV9QMX3_9FIRM</name>
<evidence type="ECO:0000256" key="6">
    <source>
        <dbReference type="ARBA" id="ARBA00049157"/>
    </source>
</evidence>
<evidence type="ECO:0000256" key="2">
    <source>
        <dbReference type="ARBA" id="ARBA00008847"/>
    </source>
</evidence>
<feature type="active site" description="Proton donor" evidence="7">
    <location>
        <position position="97"/>
    </location>
</feature>
<keyword evidence="4 7" id="KW-0665">Pyrimidine biosynthesis</keyword>
<keyword evidence="10" id="KW-1185">Reference proteome</keyword>